<dbReference type="Proteomes" id="UP000483018">
    <property type="component" value="Unassembled WGS sequence"/>
</dbReference>
<dbReference type="AlphaFoldDB" id="A0A7C8LL93"/>
<proteinExistence type="predicted"/>
<evidence type="ECO:0000313" key="3">
    <source>
        <dbReference type="Proteomes" id="UP000483018"/>
    </source>
</evidence>
<dbReference type="EMBL" id="WSLF01000001">
    <property type="protein sequence ID" value="KAE9637164.1"/>
    <property type="molecule type" value="Genomic_DNA"/>
</dbReference>
<dbReference type="Pfam" id="PF02120">
    <property type="entry name" value="Flg_hook"/>
    <property type="match status" value="1"/>
</dbReference>
<evidence type="ECO:0000259" key="1">
    <source>
        <dbReference type="Pfam" id="PF02120"/>
    </source>
</evidence>
<reference evidence="2 3" key="1">
    <citation type="submission" date="2019-12" db="EMBL/GenBank/DDBJ databases">
        <title>Defluviitalea raffinosedens, isolated from a biogas fermenter, genome sequencing and characterization.</title>
        <authorList>
            <person name="Rettenmaier R."/>
            <person name="Schneider M."/>
            <person name="Neuhaus K."/>
            <person name="Liebl W."/>
            <person name="Zverlov V."/>
        </authorList>
    </citation>
    <scope>NUCLEOTIDE SEQUENCE [LARGE SCALE GENOMIC DNA]</scope>
    <source>
        <strain evidence="2 3">249c-K6</strain>
    </source>
</reference>
<protein>
    <recommendedName>
        <fullName evidence="1">Flagellar hook-length control protein-like C-terminal domain-containing protein</fullName>
    </recommendedName>
</protein>
<sequence length="529" mass="61212">MKVTPFKDLSIQQAKNVSSVEKPFYKLSEGEIFKAQIIDIQHGKILLKLNDHFSIEAKLQNQLLEMKIGQMLLFKVQSNANDQILIEILKNQNEDPKLNVVLDALNAAKLMTTPENVKLVETLLDNQLPIDSSSLQNVFHQIKNHPNISLEEIVFFLNNEIEIDEKNIFQLNGYIEHSINLEEQVGQLLDRIENMKDVFNKVELIKSLAQAKDIPDSAESLTNSDSGEKVNHASRDLSKLAKEIEVLNELKDKPEFLLKDIFQKENDTFHFSQDLNPELKAILSNDEEISNYLKTTFELWMNANDENEISEKAKEGLEKILSDKVKTFLHIIRNDIHIPLEDLRNQEKLKEVYNKLYKYVLSLDNTAHKMDSAQGKEIAETSQQIKDHLDFMNQLSKFQSYIQIPIKMDRHNAQADLYVFRKKKNKKNDAQSISALIALDLAKLGYMEAFVQKNGKDVYCQFRLENENYKGIFQKYSQKLTNALLNKGYNLKSISFHSLKERFNIIKSPGNDITSIKEEPKRYSFDMRV</sequence>
<organism evidence="2 3">
    <name type="scientific">Defluviitalea raffinosedens</name>
    <dbReference type="NCBI Taxonomy" id="1450156"/>
    <lineage>
        <taxon>Bacteria</taxon>
        <taxon>Bacillati</taxon>
        <taxon>Bacillota</taxon>
        <taxon>Clostridia</taxon>
        <taxon>Lachnospirales</taxon>
        <taxon>Defluviitaleaceae</taxon>
        <taxon>Defluviitalea</taxon>
    </lineage>
</organism>
<evidence type="ECO:0000313" key="2">
    <source>
        <dbReference type="EMBL" id="KAE9637164.1"/>
    </source>
</evidence>
<dbReference type="OrthoDB" id="1938931at2"/>
<gene>
    <name evidence="2" type="ORF">GND95_01675</name>
</gene>
<keyword evidence="3" id="KW-1185">Reference proteome</keyword>
<dbReference type="InterPro" id="IPR021136">
    <property type="entry name" value="Flagellar_hook_control-like_C"/>
</dbReference>
<comment type="caution">
    <text evidence="2">The sequence shown here is derived from an EMBL/GenBank/DDBJ whole genome shotgun (WGS) entry which is preliminary data.</text>
</comment>
<name>A0A7C8LL93_9FIRM</name>
<accession>A0A7C8LL93</accession>
<feature type="domain" description="Flagellar hook-length control protein-like C-terminal" evidence="1">
    <location>
        <begin position="424"/>
        <end position="498"/>
    </location>
</feature>